<sequence>MGVTFNFGQFAASRTICGDTLQEMGERNQKIYVLTADLMRTCSVKGCKKAFPERFINAGIAEQTMLGMAAGLALEGNIPYATTMSTFASMRACEQLRTDICYQNLPVRIIATNGGLTSTGGSTHNAMEDLGIVRSMANMTLIVPGDPGIVRDVLLATENHPGPVYIRLARGKGEPVVYQPGEVTYQVGKAIETRPGKDAVIIACGVMVAQAVDAANSLEKEGISVRVLDMHTLKPIDEEAIVRAARDTGAILTLEDHYTIGGLGSAVAEVIADKNLDCRFTRMGIPQVFPGFGDGPELYDKYGFGLEGTIAALRDMIK</sequence>
<dbReference type="InterPro" id="IPR009014">
    <property type="entry name" value="Transketo_C/PFOR_II"/>
</dbReference>
<dbReference type="FunFam" id="3.40.50.970:FF:000129">
    <property type="entry name" value="Transketolase"/>
    <property type="match status" value="1"/>
</dbReference>
<evidence type="ECO:0000259" key="4">
    <source>
        <dbReference type="SMART" id="SM00861"/>
    </source>
</evidence>
<keyword evidence="6" id="KW-1185">Reference proteome</keyword>
<dbReference type="EMBL" id="FQVI01000019">
    <property type="protein sequence ID" value="SHF27662.1"/>
    <property type="molecule type" value="Genomic_DNA"/>
</dbReference>
<evidence type="ECO:0000256" key="1">
    <source>
        <dbReference type="ARBA" id="ARBA00001964"/>
    </source>
</evidence>
<name>A0A1M5ACP5_9CLOT</name>
<dbReference type="InterPro" id="IPR033248">
    <property type="entry name" value="Transketolase_C"/>
</dbReference>
<gene>
    <name evidence="5" type="ORF">SAMN02745158_03126</name>
</gene>
<dbReference type="SUPFAM" id="SSF52922">
    <property type="entry name" value="TK C-terminal domain-like"/>
    <property type="match status" value="1"/>
</dbReference>
<comment type="cofactor">
    <cofactor evidence="1">
        <name>thiamine diphosphate</name>
        <dbReference type="ChEBI" id="CHEBI:58937"/>
    </cofactor>
</comment>
<dbReference type="Gene3D" id="3.40.50.920">
    <property type="match status" value="1"/>
</dbReference>
<comment type="similarity">
    <text evidence="2">Belongs to the transketolase family.</text>
</comment>
<organism evidence="5 6">
    <name type="scientific">Lactonifactor longoviformis DSM 17459</name>
    <dbReference type="NCBI Taxonomy" id="1122155"/>
    <lineage>
        <taxon>Bacteria</taxon>
        <taxon>Bacillati</taxon>
        <taxon>Bacillota</taxon>
        <taxon>Clostridia</taxon>
        <taxon>Eubacteriales</taxon>
        <taxon>Clostridiaceae</taxon>
        <taxon>Lactonifactor</taxon>
    </lineage>
</organism>
<evidence type="ECO:0000256" key="3">
    <source>
        <dbReference type="ARBA" id="ARBA00023052"/>
    </source>
</evidence>
<dbReference type="InterPro" id="IPR029061">
    <property type="entry name" value="THDP-binding"/>
</dbReference>
<dbReference type="PANTHER" id="PTHR43825:SF5">
    <property type="entry name" value="HYPOTHETICAL TRANSKETOLASE FAMILY PROTEIN"/>
    <property type="match status" value="1"/>
</dbReference>
<dbReference type="Pfam" id="PF02780">
    <property type="entry name" value="Transketolase_C"/>
    <property type="match status" value="1"/>
</dbReference>
<dbReference type="OrthoDB" id="8732661at2"/>
<dbReference type="Proteomes" id="UP000184245">
    <property type="component" value="Unassembled WGS sequence"/>
</dbReference>
<dbReference type="STRING" id="1122155.SAMN02745158_03126"/>
<dbReference type="Pfam" id="PF02779">
    <property type="entry name" value="Transket_pyr"/>
    <property type="match status" value="1"/>
</dbReference>
<keyword evidence="3" id="KW-0786">Thiamine pyrophosphate</keyword>
<protein>
    <submittedName>
        <fullName evidence="5">Transketolase</fullName>
    </submittedName>
</protein>
<dbReference type="SMART" id="SM00861">
    <property type="entry name" value="Transket_pyr"/>
    <property type="match status" value="1"/>
</dbReference>
<dbReference type="InterPro" id="IPR005475">
    <property type="entry name" value="Transketolase-like_Pyr-bd"/>
</dbReference>
<dbReference type="AlphaFoldDB" id="A0A1M5ACP5"/>
<evidence type="ECO:0000313" key="6">
    <source>
        <dbReference type="Proteomes" id="UP000184245"/>
    </source>
</evidence>
<dbReference type="CDD" id="cd07033">
    <property type="entry name" value="TPP_PYR_DXS_TK_like"/>
    <property type="match status" value="1"/>
</dbReference>
<dbReference type="InterPro" id="IPR051157">
    <property type="entry name" value="PDH/Transketolase"/>
</dbReference>
<evidence type="ECO:0000313" key="5">
    <source>
        <dbReference type="EMBL" id="SHF27662.1"/>
    </source>
</evidence>
<reference evidence="5 6" key="1">
    <citation type="submission" date="2016-11" db="EMBL/GenBank/DDBJ databases">
        <authorList>
            <person name="Jaros S."/>
            <person name="Januszkiewicz K."/>
            <person name="Wedrychowicz H."/>
        </authorList>
    </citation>
    <scope>NUCLEOTIDE SEQUENCE [LARGE SCALE GENOMIC DNA]</scope>
    <source>
        <strain evidence="5 6">DSM 17459</strain>
    </source>
</reference>
<dbReference type="PANTHER" id="PTHR43825">
    <property type="entry name" value="PYRUVATE DEHYDROGENASE E1 COMPONENT"/>
    <property type="match status" value="1"/>
</dbReference>
<evidence type="ECO:0000256" key="2">
    <source>
        <dbReference type="ARBA" id="ARBA00007131"/>
    </source>
</evidence>
<dbReference type="Gene3D" id="3.40.50.970">
    <property type="match status" value="1"/>
</dbReference>
<feature type="domain" description="Transketolase-like pyrimidine-binding" evidence="4">
    <location>
        <begin position="11"/>
        <end position="176"/>
    </location>
</feature>
<dbReference type="SUPFAM" id="SSF52518">
    <property type="entry name" value="Thiamin diphosphate-binding fold (THDP-binding)"/>
    <property type="match status" value="1"/>
</dbReference>
<accession>A0A1M5ACP5</accession>
<dbReference type="RefSeq" id="WP_072853400.1">
    <property type="nucleotide sequence ID" value="NZ_FQVI01000019.1"/>
</dbReference>
<proteinExistence type="inferred from homology"/>